<dbReference type="EMBL" id="QGNW01000485">
    <property type="protein sequence ID" value="RVW69730.1"/>
    <property type="molecule type" value="Genomic_DNA"/>
</dbReference>
<feature type="compositionally biased region" description="Low complexity" evidence="1">
    <location>
        <begin position="8"/>
        <end position="24"/>
    </location>
</feature>
<evidence type="ECO:0000256" key="1">
    <source>
        <dbReference type="SAM" id="MobiDB-lite"/>
    </source>
</evidence>
<comment type="caution">
    <text evidence="2">The sequence shown here is derived from an EMBL/GenBank/DDBJ whole genome shotgun (WGS) entry which is preliminary data.</text>
</comment>
<sequence length="232" mass="25085">MAKNDETSLSSSASASRASAPLRPTITLPPRSSMETLFPGGPGFSPGPMTLVSNFFSDNDPDSDCRSFSQLLAGAMASPAAVPGPRPSFSTDPQVSASSKEDRTSVDAAGDFEFRFKQNRPSGLVIAQSPLFTVPPGLSPTCLLDSPGFFSQLLKAHLASIVSHFALLVAEKSWLGRKVYSWSELGVVGSKYQELRRKREKDFESRKEVHLITEDKGQAIALELGWIITLHK</sequence>
<gene>
    <name evidence="2" type="primary">WRKY4_0</name>
    <name evidence="2" type="ORF">CK203_060633</name>
</gene>
<proteinExistence type="predicted"/>
<evidence type="ECO:0000313" key="3">
    <source>
        <dbReference type="Proteomes" id="UP000288805"/>
    </source>
</evidence>
<accession>A0A438GC31</accession>
<evidence type="ECO:0000313" key="2">
    <source>
        <dbReference type="EMBL" id="RVW69730.1"/>
    </source>
</evidence>
<dbReference type="AlphaFoldDB" id="A0A438GC31"/>
<feature type="region of interest" description="Disordered" evidence="1">
    <location>
        <begin position="78"/>
        <end position="103"/>
    </location>
</feature>
<dbReference type="Proteomes" id="UP000288805">
    <property type="component" value="Unassembled WGS sequence"/>
</dbReference>
<feature type="compositionally biased region" description="Polar residues" evidence="1">
    <location>
        <begin position="88"/>
        <end position="98"/>
    </location>
</feature>
<feature type="region of interest" description="Disordered" evidence="1">
    <location>
        <begin position="1"/>
        <end position="43"/>
    </location>
</feature>
<organism evidence="2 3">
    <name type="scientific">Vitis vinifera</name>
    <name type="common">Grape</name>
    <dbReference type="NCBI Taxonomy" id="29760"/>
    <lineage>
        <taxon>Eukaryota</taxon>
        <taxon>Viridiplantae</taxon>
        <taxon>Streptophyta</taxon>
        <taxon>Embryophyta</taxon>
        <taxon>Tracheophyta</taxon>
        <taxon>Spermatophyta</taxon>
        <taxon>Magnoliopsida</taxon>
        <taxon>eudicotyledons</taxon>
        <taxon>Gunneridae</taxon>
        <taxon>Pentapetalae</taxon>
        <taxon>rosids</taxon>
        <taxon>Vitales</taxon>
        <taxon>Vitaceae</taxon>
        <taxon>Viteae</taxon>
        <taxon>Vitis</taxon>
    </lineage>
</organism>
<protein>
    <submittedName>
        <fullName evidence="2">Putative WRKY transcription factor 4</fullName>
    </submittedName>
</protein>
<reference evidence="2 3" key="1">
    <citation type="journal article" date="2018" name="PLoS Genet.">
        <title>Population sequencing reveals clonal diversity and ancestral inbreeding in the grapevine cultivar Chardonnay.</title>
        <authorList>
            <person name="Roach M.J."/>
            <person name="Johnson D.L."/>
            <person name="Bohlmann J."/>
            <person name="van Vuuren H.J."/>
            <person name="Jones S.J."/>
            <person name="Pretorius I.S."/>
            <person name="Schmidt S.A."/>
            <person name="Borneman A.R."/>
        </authorList>
    </citation>
    <scope>NUCLEOTIDE SEQUENCE [LARGE SCALE GENOMIC DNA]</scope>
    <source>
        <strain evidence="3">cv. Chardonnay</strain>
        <tissue evidence="2">Leaf</tissue>
    </source>
</reference>
<name>A0A438GC31_VITVI</name>